<comment type="cofactor">
    <cofactor evidence="1 8">
        <name>heme</name>
        <dbReference type="ChEBI" id="CHEBI:30413"/>
    </cofactor>
</comment>
<dbReference type="EMBL" id="JAHUZN010000013">
    <property type="protein sequence ID" value="KAG8472611.1"/>
    <property type="molecule type" value="Genomic_DNA"/>
</dbReference>
<dbReference type="PRINTS" id="PR00463">
    <property type="entry name" value="EP450I"/>
</dbReference>
<dbReference type="Proteomes" id="UP000701853">
    <property type="component" value="Chromosome 13"/>
</dbReference>
<dbReference type="GO" id="GO:0004497">
    <property type="term" value="F:monooxygenase activity"/>
    <property type="evidence" value="ECO:0007669"/>
    <property type="project" value="UniProtKB-KW"/>
</dbReference>
<dbReference type="OrthoDB" id="1470350at2759"/>
<keyword evidence="10" id="KW-0812">Transmembrane</keyword>
<feature type="binding site" description="axial binding residue" evidence="8">
    <location>
        <position position="425"/>
    </location>
    <ligand>
        <name>heme</name>
        <dbReference type="ChEBI" id="CHEBI:30413"/>
    </ligand>
    <ligandPart>
        <name>Fe</name>
        <dbReference type="ChEBI" id="CHEBI:18248"/>
    </ligandPart>
</feature>
<gene>
    <name evidence="11" type="ORF">CXB51_034407</name>
</gene>
<evidence type="ECO:0000256" key="7">
    <source>
        <dbReference type="ARBA" id="ARBA00023033"/>
    </source>
</evidence>
<evidence type="ECO:0000256" key="5">
    <source>
        <dbReference type="ARBA" id="ARBA00023002"/>
    </source>
</evidence>
<dbReference type="Pfam" id="PF00067">
    <property type="entry name" value="p450"/>
    <property type="match status" value="1"/>
</dbReference>
<protein>
    <recommendedName>
        <fullName evidence="13">Cytochrome P450</fullName>
    </recommendedName>
</protein>
<evidence type="ECO:0000313" key="12">
    <source>
        <dbReference type="Proteomes" id="UP000701853"/>
    </source>
</evidence>
<evidence type="ECO:0000256" key="1">
    <source>
        <dbReference type="ARBA" id="ARBA00001971"/>
    </source>
</evidence>
<comment type="caution">
    <text evidence="11">The sequence shown here is derived from an EMBL/GenBank/DDBJ whole genome shotgun (WGS) entry which is preliminary data.</text>
</comment>
<dbReference type="GO" id="GO:0020037">
    <property type="term" value="F:heme binding"/>
    <property type="evidence" value="ECO:0007669"/>
    <property type="project" value="InterPro"/>
</dbReference>
<evidence type="ECO:0000256" key="9">
    <source>
        <dbReference type="RuleBase" id="RU000461"/>
    </source>
</evidence>
<keyword evidence="4 8" id="KW-0479">Metal-binding</keyword>
<keyword evidence="5 9" id="KW-0560">Oxidoreductase</keyword>
<evidence type="ECO:0000256" key="2">
    <source>
        <dbReference type="ARBA" id="ARBA00010617"/>
    </source>
</evidence>
<dbReference type="AlphaFoldDB" id="A0A8J6CIX7"/>
<keyword evidence="10" id="KW-1133">Transmembrane helix</keyword>
<keyword evidence="3 8" id="KW-0349">Heme</keyword>
<dbReference type="InterPro" id="IPR017972">
    <property type="entry name" value="Cyt_P450_CS"/>
</dbReference>
<evidence type="ECO:0000256" key="4">
    <source>
        <dbReference type="ARBA" id="ARBA00022723"/>
    </source>
</evidence>
<evidence type="ECO:0000256" key="3">
    <source>
        <dbReference type="ARBA" id="ARBA00022617"/>
    </source>
</evidence>
<dbReference type="FunFam" id="1.10.630.10:FF:000043">
    <property type="entry name" value="Cytochrome P450 99A2"/>
    <property type="match status" value="1"/>
</dbReference>
<keyword evidence="6 8" id="KW-0408">Iron</keyword>
<evidence type="ECO:0000313" key="11">
    <source>
        <dbReference type="EMBL" id="KAG8472611.1"/>
    </source>
</evidence>
<dbReference type="InterPro" id="IPR001128">
    <property type="entry name" value="Cyt_P450"/>
</dbReference>
<dbReference type="InterPro" id="IPR002401">
    <property type="entry name" value="Cyt_P450_E_grp-I"/>
</dbReference>
<accession>A0A8J6CIX7</accession>
<dbReference type="PROSITE" id="PS00086">
    <property type="entry name" value="CYTOCHROME_P450"/>
    <property type="match status" value="1"/>
</dbReference>
<dbReference type="PANTHER" id="PTHR47955:SF8">
    <property type="entry name" value="CYTOCHROME P450 71D11-LIKE"/>
    <property type="match status" value="1"/>
</dbReference>
<dbReference type="GO" id="GO:0005506">
    <property type="term" value="F:iron ion binding"/>
    <property type="evidence" value="ECO:0007669"/>
    <property type="project" value="InterPro"/>
</dbReference>
<sequence>MENQLPSFLFLFASLIFIFMVLRTWQNSKCNQLASKLPPGPPKLPLIGSLHLFIGTQPHHCLARLADKYGSLMLLQLGEVPTVIISSAKCAKERPYLYAAETITYNFQDIVFAHGDYRKQIRKICVLELLSQKRVQSFRPIREEEISNLVKAIKSKAGVAINLKNLLYSLSRNILSRAAFGGRFKRKMHSRNSFRTFIVDVYPSLKLLRLILGMRPKHKRLHREADEILENVIQQHRAAKLRATMEQENEIDDLVQVLLDIQDRGGDEIPLATSGIKATLMDLFLAGGETTSSIVEWAMSELLRNPHVMQKAQAEVRQVFSGRKDVNESGIVELKYLNLVVKETLRLHPPAPLLLPRECQERREIMGCEIPAKSRVIVNAWAIGRNHNYWNEADKFDPERFLESSISYEGTDFELIPFGAGKRICPGMSFGLANVELNLANLLYHFDWKLPNGMNPQDLDMAEVFGASLRRKHDLCLVPIPYQFGESEE</sequence>
<organism evidence="11 12">
    <name type="scientific">Gossypium anomalum</name>
    <dbReference type="NCBI Taxonomy" id="47600"/>
    <lineage>
        <taxon>Eukaryota</taxon>
        <taxon>Viridiplantae</taxon>
        <taxon>Streptophyta</taxon>
        <taxon>Embryophyta</taxon>
        <taxon>Tracheophyta</taxon>
        <taxon>Spermatophyta</taxon>
        <taxon>Magnoliopsida</taxon>
        <taxon>eudicotyledons</taxon>
        <taxon>Gunneridae</taxon>
        <taxon>Pentapetalae</taxon>
        <taxon>rosids</taxon>
        <taxon>malvids</taxon>
        <taxon>Malvales</taxon>
        <taxon>Malvaceae</taxon>
        <taxon>Malvoideae</taxon>
        <taxon>Gossypium</taxon>
    </lineage>
</organism>
<evidence type="ECO:0000256" key="10">
    <source>
        <dbReference type="SAM" id="Phobius"/>
    </source>
</evidence>
<dbReference type="Gene3D" id="1.10.630.10">
    <property type="entry name" value="Cytochrome P450"/>
    <property type="match status" value="1"/>
</dbReference>
<name>A0A8J6CIX7_9ROSI</name>
<dbReference type="GO" id="GO:0016705">
    <property type="term" value="F:oxidoreductase activity, acting on paired donors, with incorporation or reduction of molecular oxygen"/>
    <property type="evidence" value="ECO:0007669"/>
    <property type="project" value="InterPro"/>
</dbReference>
<keyword evidence="10" id="KW-0472">Membrane</keyword>
<evidence type="ECO:0008006" key="13">
    <source>
        <dbReference type="Google" id="ProtNLM"/>
    </source>
</evidence>
<dbReference type="PANTHER" id="PTHR47955">
    <property type="entry name" value="CYTOCHROME P450 FAMILY 71 PROTEIN"/>
    <property type="match status" value="1"/>
</dbReference>
<evidence type="ECO:0000256" key="8">
    <source>
        <dbReference type="PIRSR" id="PIRSR602401-1"/>
    </source>
</evidence>
<dbReference type="CDD" id="cd11072">
    <property type="entry name" value="CYP71-like"/>
    <property type="match status" value="1"/>
</dbReference>
<comment type="similarity">
    <text evidence="2 9">Belongs to the cytochrome P450 family.</text>
</comment>
<evidence type="ECO:0000256" key="6">
    <source>
        <dbReference type="ARBA" id="ARBA00023004"/>
    </source>
</evidence>
<dbReference type="InterPro" id="IPR036396">
    <property type="entry name" value="Cyt_P450_sf"/>
</dbReference>
<keyword evidence="7 9" id="KW-0503">Monooxygenase</keyword>
<keyword evidence="12" id="KW-1185">Reference proteome</keyword>
<dbReference type="PRINTS" id="PR00385">
    <property type="entry name" value="P450"/>
</dbReference>
<dbReference type="SUPFAM" id="SSF48264">
    <property type="entry name" value="Cytochrome P450"/>
    <property type="match status" value="1"/>
</dbReference>
<proteinExistence type="inferred from homology"/>
<feature type="transmembrane region" description="Helical" evidence="10">
    <location>
        <begin position="7"/>
        <end position="25"/>
    </location>
</feature>
<reference evidence="11 12" key="1">
    <citation type="journal article" date="2021" name="bioRxiv">
        <title>The Gossypium anomalum genome as a resource for cotton improvement and evolutionary analysis of hybrid incompatibility.</title>
        <authorList>
            <person name="Grover C.E."/>
            <person name="Yuan D."/>
            <person name="Arick M.A."/>
            <person name="Miller E.R."/>
            <person name="Hu G."/>
            <person name="Peterson D.G."/>
            <person name="Wendel J.F."/>
            <person name="Udall J.A."/>
        </authorList>
    </citation>
    <scope>NUCLEOTIDE SEQUENCE [LARGE SCALE GENOMIC DNA]</scope>
    <source>
        <strain evidence="11">JFW-Udall</strain>
        <tissue evidence="11">Leaf</tissue>
    </source>
</reference>